<dbReference type="GO" id="GO:0003677">
    <property type="term" value="F:DNA binding"/>
    <property type="evidence" value="ECO:0007669"/>
    <property type="project" value="InterPro"/>
</dbReference>
<feature type="domain" description="UvrD-like helicase C-terminal" evidence="5">
    <location>
        <begin position="128"/>
        <end position="193"/>
    </location>
</feature>
<organism evidence="6 7">
    <name type="scientific">Sharpea azabuensis</name>
    <dbReference type="NCBI Taxonomy" id="322505"/>
    <lineage>
        <taxon>Bacteria</taxon>
        <taxon>Bacillati</taxon>
        <taxon>Bacillota</taxon>
        <taxon>Erysipelotrichia</taxon>
        <taxon>Erysipelotrichales</taxon>
        <taxon>Coprobacillaceae</taxon>
        <taxon>Sharpea</taxon>
    </lineage>
</organism>
<dbReference type="GO" id="GO:0005524">
    <property type="term" value="F:ATP binding"/>
    <property type="evidence" value="ECO:0007669"/>
    <property type="project" value="UniProtKB-KW"/>
</dbReference>
<dbReference type="EMBL" id="FNYK01000051">
    <property type="protein sequence ID" value="SEJ06381.1"/>
    <property type="molecule type" value="Genomic_DNA"/>
</dbReference>
<gene>
    <name evidence="6" type="ORF">SAMN04487834_10516</name>
</gene>
<dbReference type="SUPFAM" id="SSF52540">
    <property type="entry name" value="P-loop containing nucleoside triphosphate hydrolases"/>
    <property type="match status" value="1"/>
</dbReference>
<accession>A0A1H6VP11</accession>
<dbReference type="Pfam" id="PF13361">
    <property type="entry name" value="UvrD_C"/>
    <property type="match status" value="2"/>
</dbReference>
<reference evidence="7" key="1">
    <citation type="submission" date="2016-10" db="EMBL/GenBank/DDBJ databases">
        <authorList>
            <person name="Varghese N."/>
        </authorList>
    </citation>
    <scope>NUCLEOTIDE SEQUENCE [LARGE SCALE GENOMIC DNA]</scope>
    <source>
        <strain evidence="7">DSM 20406</strain>
    </source>
</reference>
<dbReference type="GO" id="GO:0000725">
    <property type="term" value="P:recombinational repair"/>
    <property type="evidence" value="ECO:0007669"/>
    <property type="project" value="TreeGrafter"/>
</dbReference>
<dbReference type="GO" id="GO:0043138">
    <property type="term" value="F:3'-5' DNA helicase activity"/>
    <property type="evidence" value="ECO:0007669"/>
    <property type="project" value="TreeGrafter"/>
</dbReference>
<dbReference type="GO" id="GO:0016787">
    <property type="term" value="F:hydrolase activity"/>
    <property type="evidence" value="ECO:0007669"/>
    <property type="project" value="UniProtKB-KW"/>
</dbReference>
<evidence type="ECO:0000313" key="6">
    <source>
        <dbReference type="EMBL" id="SEJ06381.1"/>
    </source>
</evidence>
<proteinExistence type="predicted"/>
<dbReference type="AlphaFoldDB" id="A0A1H6VP11"/>
<dbReference type="InterPro" id="IPR014017">
    <property type="entry name" value="DNA_helicase_UvrD-like_C"/>
</dbReference>
<keyword evidence="2" id="KW-0378">Hydrolase</keyword>
<evidence type="ECO:0000256" key="2">
    <source>
        <dbReference type="ARBA" id="ARBA00022801"/>
    </source>
</evidence>
<keyword evidence="4" id="KW-0067">ATP-binding</keyword>
<feature type="domain" description="UvrD-like helicase C-terminal" evidence="5">
    <location>
        <begin position="15"/>
        <end position="122"/>
    </location>
</feature>
<evidence type="ECO:0000256" key="4">
    <source>
        <dbReference type="ARBA" id="ARBA00022840"/>
    </source>
</evidence>
<dbReference type="Proteomes" id="UP000183028">
    <property type="component" value="Unassembled WGS sequence"/>
</dbReference>
<dbReference type="PANTHER" id="PTHR11070">
    <property type="entry name" value="UVRD / RECB / PCRA DNA HELICASE FAMILY MEMBER"/>
    <property type="match status" value="1"/>
</dbReference>
<dbReference type="Gene3D" id="3.40.50.300">
    <property type="entry name" value="P-loop containing nucleotide triphosphate hydrolases"/>
    <property type="match status" value="1"/>
</dbReference>
<protein>
    <submittedName>
        <fullName evidence="6">UvrD-like helicase C-terminal domain-containing protein</fullName>
    </submittedName>
</protein>
<sequence>MDSMSNQIRGRSSYLRINYRTTEEIRKFAFGLLNGVSFNNLDEDYDNDKGCQSLTHGDKPEIKEFATPEDELDFLVTKINDMETNGIEQKSICIVARTHKLPDNYIAGLQRAGIKSFEIKGNKTDDRSFDGVRIATMHRVKGLEFNHVFAVAVNKKVLPFGTRADFEDDISLEEFRTGEKCLLYVALTRARKIACVICYGGLSELIV</sequence>
<evidence type="ECO:0000313" key="7">
    <source>
        <dbReference type="Proteomes" id="UP000183028"/>
    </source>
</evidence>
<evidence type="ECO:0000256" key="1">
    <source>
        <dbReference type="ARBA" id="ARBA00022741"/>
    </source>
</evidence>
<keyword evidence="3 6" id="KW-0347">Helicase</keyword>
<keyword evidence="1" id="KW-0547">Nucleotide-binding</keyword>
<dbReference type="InterPro" id="IPR027417">
    <property type="entry name" value="P-loop_NTPase"/>
</dbReference>
<dbReference type="PANTHER" id="PTHR11070:SF2">
    <property type="entry name" value="ATP-DEPENDENT DNA HELICASE SRS2"/>
    <property type="match status" value="1"/>
</dbReference>
<evidence type="ECO:0000259" key="5">
    <source>
        <dbReference type="Pfam" id="PF13361"/>
    </source>
</evidence>
<evidence type="ECO:0000256" key="3">
    <source>
        <dbReference type="ARBA" id="ARBA00022806"/>
    </source>
</evidence>
<keyword evidence="7" id="KW-1185">Reference proteome</keyword>
<name>A0A1H6VP11_9FIRM</name>
<dbReference type="InterPro" id="IPR000212">
    <property type="entry name" value="DNA_helicase_UvrD/REP"/>
</dbReference>